<dbReference type="EMBL" id="PCTL01000024">
    <property type="protein sequence ID" value="PIP73316.1"/>
    <property type="molecule type" value="Genomic_DNA"/>
</dbReference>
<evidence type="ECO:0000259" key="9">
    <source>
        <dbReference type="Pfam" id="PF13231"/>
    </source>
</evidence>
<reference evidence="10 11" key="1">
    <citation type="submission" date="2017-09" db="EMBL/GenBank/DDBJ databases">
        <title>Depth-based differentiation of microbial function through sediment-hosted aquifers and enrichment of novel symbionts in the deep terrestrial subsurface.</title>
        <authorList>
            <person name="Probst A.J."/>
            <person name="Ladd B."/>
            <person name="Jarett J.K."/>
            <person name="Geller-Mcgrath D.E."/>
            <person name="Sieber C.M."/>
            <person name="Emerson J.B."/>
            <person name="Anantharaman K."/>
            <person name="Thomas B.C."/>
            <person name="Malmstrom R."/>
            <person name="Stieglmeier M."/>
            <person name="Klingl A."/>
            <person name="Woyke T."/>
            <person name="Ryan C.M."/>
            <person name="Banfield J.F."/>
        </authorList>
    </citation>
    <scope>NUCLEOTIDE SEQUENCE [LARGE SCALE GENOMIC DNA]</scope>
    <source>
        <strain evidence="10">CG22_combo_CG10-13_8_21_14_all_47_15</strain>
    </source>
</reference>
<dbReference type="Pfam" id="PF13231">
    <property type="entry name" value="PMT_2"/>
    <property type="match status" value="1"/>
</dbReference>
<dbReference type="AlphaFoldDB" id="A0A2H0CTX9"/>
<dbReference type="GO" id="GO:0016763">
    <property type="term" value="F:pentosyltransferase activity"/>
    <property type="evidence" value="ECO:0007669"/>
    <property type="project" value="TreeGrafter"/>
</dbReference>
<comment type="caution">
    <text evidence="10">The sequence shown here is derived from an EMBL/GenBank/DDBJ whole genome shotgun (WGS) entry which is preliminary data.</text>
</comment>
<dbReference type="InterPro" id="IPR050297">
    <property type="entry name" value="LipidA_mod_glycosyltrf_83"/>
</dbReference>
<evidence type="ECO:0000256" key="5">
    <source>
        <dbReference type="ARBA" id="ARBA00022692"/>
    </source>
</evidence>
<evidence type="ECO:0000256" key="8">
    <source>
        <dbReference type="SAM" id="Phobius"/>
    </source>
</evidence>
<dbReference type="GO" id="GO:0009103">
    <property type="term" value="P:lipopolysaccharide biosynthetic process"/>
    <property type="evidence" value="ECO:0007669"/>
    <property type="project" value="UniProtKB-ARBA"/>
</dbReference>
<dbReference type="InterPro" id="IPR038731">
    <property type="entry name" value="RgtA/B/C-like"/>
</dbReference>
<feature type="transmembrane region" description="Helical" evidence="8">
    <location>
        <begin position="362"/>
        <end position="381"/>
    </location>
</feature>
<gene>
    <name evidence="10" type="ORF">COW88_02370</name>
</gene>
<comment type="subcellular location">
    <subcellularLocation>
        <location evidence="1">Cell membrane</location>
        <topology evidence="1">Multi-pass membrane protein</topology>
    </subcellularLocation>
</comment>
<feature type="transmembrane region" description="Helical" evidence="8">
    <location>
        <begin position="92"/>
        <end position="113"/>
    </location>
</feature>
<dbReference type="PANTHER" id="PTHR33908">
    <property type="entry name" value="MANNOSYLTRANSFERASE YKCB-RELATED"/>
    <property type="match status" value="1"/>
</dbReference>
<organism evidence="10 11">
    <name type="scientific">Candidatus Lloydbacteria bacterium CG22_combo_CG10-13_8_21_14_all_47_15</name>
    <dbReference type="NCBI Taxonomy" id="1974635"/>
    <lineage>
        <taxon>Bacteria</taxon>
        <taxon>Candidatus Lloydiibacteriota</taxon>
    </lineage>
</organism>
<feature type="transmembrane region" description="Helical" evidence="8">
    <location>
        <begin position="388"/>
        <end position="406"/>
    </location>
</feature>
<feature type="transmembrane region" description="Helical" evidence="8">
    <location>
        <begin position="12"/>
        <end position="33"/>
    </location>
</feature>
<keyword evidence="4" id="KW-0808">Transferase</keyword>
<evidence type="ECO:0000256" key="3">
    <source>
        <dbReference type="ARBA" id="ARBA00022676"/>
    </source>
</evidence>
<accession>A0A2H0CTX9</accession>
<evidence type="ECO:0000256" key="4">
    <source>
        <dbReference type="ARBA" id="ARBA00022679"/>
    </source>
</evidence>
<evidence type="ECO:0000256" key="1">
    <source>
        <dbReference type="ARBA" id="ARBA00004651"/>
    </source>
</evidence>
<dbReference type="PANTHER" id="PTHR33908:SF11">
    <property type="entry name" value="MEMBRANE PROTEIN"/>
    <property type="match status" value="1"/>
</dbReference>
<keyword evidence="7 8" id="KW-0472">Membrane</keyword>
<dbReference type="GO" id="GO:0005886">
    <property type="term" value="C:plasma membrane"/>
    <property type="evidence" value="ECO:0007669"/>
    <property type="project" value="UniProtKB-SubCell"/>
</dbReference>
<proteinExistence type="predicted"/>
<evidence type="ECO:0000256" key="7">
    <source>
        <dbReference type="ARBA" id="ARBA00023136"/>
    </source>
</evidence>
<evidence type="ECO:0000256" key="2">
    <source>
        <dbReference type="ARBA" id="ARBA00022475"/>
    </source>
</evidence>
<keyword evidence="3" id="KW-0328">Glycosyltransferase</keyword>
<evidence type="ECO:0000313" key="11">
    <source>
        <dbReference type="Proteomes" id="UP000230638"/>
    </source>
</evidence>
<keyword evidence="2" id="KW-1003">Cell membrane</keyword>
<feature type="transmembrane region" description="Helical" evidence="8">
    <location>
        <begin position="179"/>
        <end position="204"/>
    </location>
</feature>
<feature type="transmembrane region" description="Helical" evidence="8">
    <location>
        <begin position="151"/>
        <end position="167"/>
    </location>
</feature>
<feature type="domain" description="Glycosyltransferase RgtA/B/C/D-like" evidence="9">
    <location>
        <begin position="73"/>
        <end position="228"/>
    </location>
</feature>
<protein>
    <recommendedName>
        <fullName evidence="9">Glycosyltransferase RgtA/B/C/D-like domain-containing protein</fullName>
    </recommendedName>
</protein>
<evidence type="ECO:0000256" key="6">
    <source>
        <dbReference type="ARBA" id="ARBA00022989"/>
    </source>
</evidence>
<feature type="transmembrane region" description="Helical" evidence="8">
    <location>
        <begin position="125"/>
        <end position="145"/>
    </location>
</feature>
<feature type="transmembrane region" description="Helical" evidence="8">
    <location>
        <begin position="328"/>
        <end position="350"/>
    </location>
</feature>
<keyword evidence="6 8" id="KW-1133">Transmembrane helix</keyword>
<feature type="transmembrane region" description="Helical" evidence="8">
    <location>
        <begin position="210"/>
        <end position="230"/>
    </location>
</feature>
<keyword evidence="5 8" id="KW-0812">Transmembrane</keyword>
<evidence type="ECO:0000313" key="10">
    <source>
        <dbReference type="EMBL" id="PIP73316.1"/>
    </source>
</evidence>
<dbReference type="Proteomes" id="UP000230638">
    <property type="component" value="Unassembled WGS sequence"/>
</dbReference>
<sequence>MSLSSNIRQIPAIIFVVLATFIVSLAYSLYFQIEPSVDARAYDNIAWNLAEGNGYKEDTALSYDEDIAILRVGPGYEFFLAGVYTVFGHRIWIVWVLNALLAAATAFLVFLISKEIFTSEWSVPLGLIAAALIGFSPDLITINGMLMTETLGVFLIAASVYAFFRYVNTDERAVWRVIVLALLLGAAVLVRTPAAFLFIPFAGYFIYRKHLSECAVFCAVLLFVFMPWTVRNYEVYGTFIPTNLAFGYDLLAGNHPGATGELEPYALNEEYMSQGRIVGNKLALQAALNFIMLHPIEFLKITLERASIYFSFARPTGFWFHLEGFSRAATLILSALYSIFLFIFGFWGIYRMRHAPPETMERARLLAIILLMMPLAIIGIIVETRYRFLAYPMFAVFAGYGALDIFQKRDEIKAFIALTLVFFANAGFDALRNLDRIRERIGEFLS</sequence>
<name>A0A2H0CTX9_9BACT</name>